<organism evidence="1 2">
    <name type="scientific">Vibrio harveyi</name>
    <name type="common">Beneckea harveyi</name>
    <dbReference type="NCBI Taxonomy" id="669"/>
    <lineage>
        <taxon>Bacteria</taxon>
        <taxon>Pseudomonadati</taxon>
        <taxon>Pseudomonadota</taxon>
        <taxon>Gammaproteobacteria</taxon>
        <taxon>Vibrionales</taxon>
        <taxon>Vibrionaceae</taxon>
        <taxon>Vibrio</taxon>
    </lineage>
</organism>
<gene>
    <name evidence="1" type="ORF">DS957_003860</name>
</gene>
<protein>
    <submittedName>
        <fullName evidence="1">Uncharacterized protein</fullName>
    </submittedName>
</protein>
<accession>A0A8B3DK74</accession>
<reference evidence="1 2" key="1">
    <citation type="submission" date="2018-08" db="EMBL/GenBank/DDBJ databases">
        <title>Vibrio harveyi strains pathogenic to white snook Centropomus viridis Lockington (1877) and potential probiotic bacteria.</title>
        <authorList>
            <person name="Soto-Rodriguez S."/>
            <person name="Gomez-Gil B."/>
            <person name="Lozano-Olvera R."/>
        </authorList>
    </citation>
    <scope>NUCLEOTIDE SEQUENCE [LARGE SCALE GENOMIC DNA]</scope>
    <source>
        <strain evidence="1 2">CAIM 1508</strain>
    </source>
</reference>
<evidence type="ECO:0000313" key="1">
    <source>
        <dbReference type="EMBL" id="RIW17911.1"/>
    </source>
</evidence>
<sequence>MHDELICWLRCYGSPLTIGLMVVATENCEHIDFVGHGQTFMVTSLCFDEDGVNIGLNDNGDKEDFKTAYDGFRIDELRPVHDADNTPQRVH</sequence>
<dbReference type="Proteomes" id="UP000253437">
    <property type="component" value="Unassembled WGS sequence"/>
</dbReference>
<proteinExistence type="predicted"/>
<evidence type="ECO:0000313" key="2">
    <source>
        <dbReference type="Proteomes" id="UP000253437"/>
    </source>
</evidence>
<dbReference type="EMBL" id="QOUW02000007">
    <property type="protein sequence ID" value="RIW17911.1"/>
    <property type="molecule type" value="Genomic_DNA"/>
</dbReference>
<name>A0A8B3DK74_VIBHA</name>
<dbReference type="AlphaFoldDB" id="A0A8B3DK74"/>
<comment type="caution">
    <text evidence="1">The sequence shown here is derived from an EMBL/GenBank/DDBJ whole genome shotgun (WGS) entry which is preliminary data.</text>
</comment>